<dbReference type="Pfam" id="PF08547">
    <property type="entry name" value="CIA30"/>
    <property type="match status" value="1"/>
</dbReference>
<dbReference type="InterPro" id="IPR013857">
    <property type="entry name" value="NADH-UbQ_OxRdtase-assoc_prot30"/>
</dbReference>
<dbReference type="PANTHER" id="PTHR13194:SF18">
    <property type="entry name" value="COMPLEX I INTERMEDIATE-ASSOCIATED PROTEIN 30, MITOCHONDRIAL"/>
    <property type="match status" value="1"/>
</dbReference>
<evidence type="ECO:0000313" key="7">
    <source>
        <dbReference type="Proteomes" id="UP001177003"/>
    </source>
</evidence>
<evidence type="ECO:0000256" key="3">
    <source>
        <dbReference type="ARBA" id="ARBA00023128"/>
    </source>
</evidence>
<comment type="similarity">
    <text evidence="2">Belongs to the CIA30 family.</text>
</comment>
<dbReference type="GO" id="GO:0032981">
    <property type="term" value="P:mitochondrial respiratory chain complex I assembly"/>
    <property type="evidence" value="ECO:0007669"/>
    <property type="project" value="TreeGrafter"/>
</dbReference>
<dbReference type="InterPro" id="IPR039131">
    <property type="entry name" value="NDUFAF1"/>
</dbReference>
<proteinExistence type="inferred from homology"/>
<evidence type="ECO:0000313" key="6">
    <source>
        <dbReference type="EMBL" id="CAI9280894.1"/>
    </source>
</evidence>
<protein>
    <recommendedName>
        <fullName evidence="5">NADH:ubiquinone oxidoreductase intermediate-associated protein 30 domain-containing protein</fullName>
    </recommendedName>
</protein>
<organism evidence="6 7">
    <name type="scientific">Lactuca saligna</name>
    <name type="common">Willowleaf lettuce</name>
    <dbReference type="NCBI Taxonomy" id="75948"/>
    <lineage>
        <taxon>Eukaryota</taxon>
        <taxon>Viridiplantae</taxon>
        <taxon>Streptophyta</taxon>
        <taxon>Embryophyta</taxon>
        <taxon>Tracheophyta</taxon>
        <taxon>Spermatophyta</taxon>
        <taxon>Magnoliopsida</taxon>
        <taxon>eudicotyledons</taxon>
        <taxon>Gunneridae</taxon>
        <taxon>Pentapetalae</taxon>
        <taxon>asterids</taxon>
        <taxon>campanulids</taxon>
        <taxon>Asterales</taxon>
        <taxon>Asteraceae</taxon>
        <taxon>Cichorioideae</taxon>
        <taxon>Cichorieae</taxon>
        <taxon>Lactucinae</taxon>
        <taxon>Lactuca</taxon>
    </lineage>
</organism>
<keyword evidence="3" id="KW-0496">Mitochondrion</keyword>
<feature type="domain" description="NADH:ubiquinone oxidoreductase intermediate-associated protein 30" evidence="5">
    <location>
        <begin position="32"/>
        <end position="134"/>
    </location>
</feature>
<keyword evidence="7" id="KW-1185">Reference proteome</keyword>
<dbReference type="GO" id="GO:0051082">
    <property type="term" value="F:unfolded protein binding"/>
    <property type="evidence" value="ECO:0007669"/>
    <property type="project" value="TreeGrafter"/>
</dbReference>
<name>A0AA35YVN3_LACSI</name>
<evidence type="ECO:0000259" key="5">
    <source>
        <dbReference type="Pfam" id="PF08547"/>
    </source>
</evidence>
<dbReference type="PANTHER" id="PTHR13194">
    <property type="entry name" value="COMPLEX I INTERMEDIATE-ASSOCIATED PROTEIN 30"/>
    <property type="match status" value="1"/>
</dbReference>
<accession>A0AA35YVN3</accession>
<dbReference type="AlphaFoldDB" id="A0AA35YVN3"/>
<evidence type="ECO:0000256" key="1">
    <source>
        <dbReference type="ARBA" id="ARBA00004173"/>
    </source>
</evidence>
<dbReference type="GO" id="GO:0005739">
    <property type="term" value="C:mitochondrion"/>
    <property type="evidence" value="ECO:0007669"/>
    <property type="project" value="UniProtKB-SubCell"/>
</dbReference>
<gene>
    <name evidence="6" type="ORF">LSALG_LOCUS20617</name>
</gene>
<dbReference type="InterPro" id="IPR008979">
    <property type="entry name" value="Galactose-bd-like_sf"/>
</dbReference>
<dbReference type="GO" id="GO:0006120">
    <property type="term" value="P:mitochondrial electron transport, NADH to ubiquinone"/>
    <property type="evidence" value="ECO:0007669"/>
    <property type="project" value="TreeGrafter"/>
</dbReference>
<evidence type="ECO:0000256" key="2">
    <source>
        <dbReference type="ARBA" id="ARBA00007884"/>
    </source>
</evidence>
<dbReference type="SUPFAM" id="SSF49785">
    <property type="entry name" value="Galactose-binding domain-like"/>
    <property type="match status" value="1"/>
</dbReference>
<dbReference type="EMBL" id="OX465080">
    <property type="protein sequence ID" value="CAI9280894.1"/>
    <property type="molecule type" value="Genomic_DNA"/>
</dbReference>
<evidence type="ECO:0000256" key="4">
    <source>
        <dbReference type="ARBA" id="ARBA00023186"/>
    </source>
</evidence>
<keyword evidence="4" id="KW-0143">Chaperone</keyword>
<comment type="subcellular location">
    <subcellularLocation>
        <location evidence="1">Mitochondrion</location>
    </subcellularLocation>
</comment>
<reference evidence="6" key="1">
    <citation type="submission" date="2023-04" db="EMBL/GenBank/DDBJ databases">
        <authorList>
            <person name="Vijverberg K."/>
            <person name="Xiong W."/>
            <person name="Schranz E."/>
        </authorList>
    </citation>
    <scope>NUCLEOTIDE SEQUENCE</scope>
</reference>
<dbReference type="Proteomes" id="UP001177003">
    <property type="component" value="Chromosome 4"/>
</dbReference>
<sequence length="155" mass="17679">MMEMNRVVTLEFSLGIFHWMLPIVQTTKWNTSRSGLCGIRFKKFDGSIDLDPYDTISLKIKGDGRSYISTIYTENCINSSGQMEDNSWQAFVSVHKHIWIPLAHYLRTWRGNVIEADIEMNPSRVVGMSFYVNAEGGVPGAQTVKIDWITALRTQ</sequence>